<keyword evidence="1" id="KW-0472">Membrane</keyword>
<proteinExistence type="predicted"/>
<evidence type="ECO:0000313" key="2">
    <source>
        <dbReference type="EMBL" id="QQO90356.1"/>
    </source>
</evidence>
<keyword evidence="3" id="KW-1185">Reference proteome</keyword>
<name>A0A7T8EPM1_9CAUD</name>
<feature type="transmembrane region" description="Helical" evidence="1">
    <location>
        <begin position="12"/>
        <end position="34"/>
    </location>
</feature>
<dbReference type="Proteomes" id="UP000596123">
    <property type="component" value="Segment"/>
</dbReference>
<gene>
    <name evidence="2" type="ORF">pEaSNUABM5_00214</name>
</gene>
<keyword evidence="1" id="KW-0812">Transmembrane</keyword>
<accession>A0A7T8EPM1</accession>
<sequence>MRTADDGTGSTVGIGVLQVALLITSMTVLARVSYTQGSSLM</sequence>
<keyword evidence="1" id="KW-1133">Transmembrane helix</keyword>
<dbReference type="EMBL" id="MW366843">
    <property type="protein sequence ID" value="QQO90356.1"/>
    <property type="molecule type" value="Genomic_DNA"/>
</dbReference>
<reference evidence="2 3" key="1">
    <citation type="submission" date="2020-12" db="EMBL/GenBank/DDBJ databases">
        <title>Complete genome sequence of Erwinia phage pEa_SNUABM_5.</title>
        <authorList>
            <person name="Kim S.G."/>
            <person name="Lee S.B."/>
            <person name="Kwon J."/>
            <person name="Park S.C."/>
        </authorList>
    </citation>
    <scope>NUCLEOTIDE SEQUENCE [LARGE SCALE GENOMIC DNA]</scope>
</reference>
<evidence type="ECO:0000313" key="3">
    <source>
        <dbReference type="Proteomes" id="UP000596123"/>
    </source>
</evidence>
<evidence type="ECO:0000256" key="1">
    <source>
        <dbReference type="SAM" id="Phobius"/>
    </source>
</evidence>
<protein>
    <submittedName>
        <fullName evidence="2">Uncharacterized protein</fullName>
    </submittedName>
</protein>
<organism evidence="2 3">
    <name type="scientific">Erwinia phage pEa_SNUABM_5</name>
    <dbReference type="NCBI Taxonomy" id="2797313"/>
    <lineage>
        <taxon>Viruses</taxon>
        <taxon>Duplodnaviria</taxon>
        <taxon>Heunggongvirae</taxon>
        <taxon>Uroviricota</taxon>
        <taxon>Caudoviricetes</taxon>
        <taxon>Rivsvirus</taxon>
        <taxon>Rivsvirus SNUABM5</taxon>
    </lineage>
</organism>